<keyword evidence="1" id="KW-0472">Membrane</keyword>
<keyword evidence="1" id="KW-0812">Transmembrane</keyword>
<protein>
    <submittedName>
        <fullName evidence="2">Uncharacterized protein</fullName>
    </submittedName>
</protein>
<reference evidence="2 3" key="1">
    <citation type="submission" date="2019-06" db="EMBL/GenBank/DDBJ databases">
        <title>Echinicola alkalisoli sp. nov. isolated from saline soil.</title>
        <authorList>
            <person name="Sun J.-Q."/>
            <person name="Xu L."/>
        </authorList>
    </citation>
    <scope>NUCLEOTIDE SEQUENCE [LARGE SCALE GENOMIC DNA]</scope>
    <source>
        <strain evidence="2 3">LN3S3</strain>
    </source>
</reference>
<dbReference type="KEGG" id="echi:FKX85_20035"/>
<dbReference type="Proteomes" id="UP000316614">
    <property type="component" value="Chromosome"/>
</dbReference>
<sequence length="120" mass="13792">MIGWIINNPEFWWATVGLLLLYYGIVLTLLFGPAYFLGKRWAGKGANEKVFHGLSQEETLCRAFREYARIHAGLDRPRFKAGKLLIPSHIHLDMLSKAPFCRVVERENAKPSQHDKQPTQ</sequence>
<proteinExistence type="predicted"/>
<evidence type="ECO:0000313" key="2">
    <source>
        <dbReference type="EMBL" id="QDH81194.1"/>
    </source>
</evidence>
<evidence type="ECO:0000313" key="3">
    <source>
        <dbReference type="Proteomes" id="UP000316614"/>
    </source>
</evidence>
<keyword evidence="1" id="KW-1133">Transmembrane helix</keyword>
<dbReference type="AlphaFoldDB" id="A0A514CNA7"/>
<gene>
    <name evidence="2" type="ORF">FKX85_20035</name>
</gene>
<dbReference type="RefSeq" id="WP_141616409.1">
    <property type="nucleotide sequence ID" value="NZ_CP041253.1"/>
</dbReference>
<feature type="transmembrane region" description="Helical" evidence="1">
    <location>
        <begin position="12"/>
        <end position="37"/>
    </location>
</feature>
<organism evidence="2 3">
    <name type="scientific">Echinicola soli</name>
    <dbReference type="NCBI Taxonomy" id="2591634"/>
    <lineage>
        <taxon>Bacteria</taxon>
        <taxon>Pseudomonadati</taxon>
        <taxon>Bacteroidota</taxon>
        <taxon>Cytophagia</taxon>
        <taxon>Cytophagales</taxon>
        <taxon>Cyclobacteriaceae</taxon>
        <taxon>Echinicola</taxon>
    </lineage>
</organism>
<keyword evidence="3" id="KW-1185">Reference proteome</keyword>
<evidence type="ECO:0000256" key="1">
    <source>
        <dbReference type="SAM" id="Phobius"/>
    </source>
</evidence>
<dbReference type="OrthoDB" id="839544at2"/>
<accession>A0A514CNA7</accession>
<dbReference type="EMBL" id="CP041253">
    <property type="protein sequence ID" value="QDH81194.1"/>
    <property type="molecule type" value="Genomic_DNA"/>
</dbReference>
<name>A0A514CNA7_9BACT</name>